<dbReference type="Pfam" id="PF00288">
    <property type="entry name" value="GHMP_kinases_N"/>
    <property type="match status" value="1"/>
</dbReference>
<dbReference type="InterPro" id="IPR036554">
    <property type="entry name" value="GHMP_kinase_C_sf"/>
</dbReference>
<evidence type="ECO:0000256" key="3">
    <source>
        <dbReference type="ARBA" id="ARBA00012103"/>
    </source>
</evidence>
<protein>
    <recommendedName>
        <fullName evidence="3">mevalonate kinase</fullName>
        <ecNumber evidence="3">2.7.1.36</ecNumber>
    </recommendedName>
</protein>
<comment type="pathway">
    <text evidence="12">Isoprenoid biosynthesis; isopentenyl diphosphate biosynthesis via mevalonate pathway; isopentenyl diphosphate from (R)-mevalonate: step 1/3.</text>
</comment>
<dbReference type="InterPro" id="IPR013750">
    <property type="entry name" value="GHMP_kinase_C_dom"/>
</dbReference>
<dbReference type="InterPro" id="IPR006205">
    <property type="entry name" value="Mev_gal_kin"/>
</dbReference>
<keyword evidence="10" id="KW-0460">Magnesium</keyword>
<dbReference type="AlphaFoldDB" id="A0A1D8JDB1"/>
<sequence>MWLEDFLASKRNTSGFSHSKIILTGEHAVVYGNPAIALPFPLKVEAVIEEVTSGIIVESTFYTGPLEQIPTKLEGIRACIQQVLIALKRPCDKLKITIHSQIPIGKGLGSSAAIAVAIVRGLFSFFETKLDDKTLSAFVHTAEVYAHGSPSGIDMATAMSDTPIWFQNGDIVRLEVTSPLHFVIADSGRIGNTQKSVSRVRALYSNDEVLKADSLRRMKVIAFAAKSAMAKGDIQKLGKLLNENHSELIQIGVSEDGLNHLVNTARSAGALGAKLTGGGDGGCMLALTDSKEKMEEISSTLTSAGAQQTWCFTIEP</sequence>
<dbReference type="GO" id="GO:0004496">
    <property type="term" value="F:mevalonate kinase activity"/>
    <property type="evidence" value="ECO:0007669"/>
    <property type="project" value="UniProtKB-EC"/>
</dbReference>
<dbReference type="EC" id="2.7.1.36" evidence="3"/>
<evidence type="ECO:0000256" key="5">
    <source>
        <dbReference type="ARBA" id="ARBA00022516"/>
    </source>
</evidence>
<feature type="domain" description="GHMP kinase N-terminal" evidence="13">
    <location>
        <begin position="83"/>
        <end position="159"/>
    </location>
</feature>
<dbReference type="NCBIfam" id="TIGR00549">
    <property type="entry name" value="mevalon_kin"/>
    <property type="match status" value="1"/>
</dbReference>
<dbReference type="PANTHER" id="PTHR43290">
    <property type="entry name" value="MEVALONATE KINASE"/>
    <property type="match status" value="1"/>
</dbReference>
<reference evidence="15 16" key="1">
    <citation type="submission" date="2016-09" db="EMBL/GenBank/DDBJ databases">
        <title>Complete genome sequence of the Lysinibacillus sphaericus LMG 22257, a specie of Bacillus with ureolytic activity that can effectively biodeposit calcium carbonate.</title>
        <authorList>
            <person name="Yan W."/>
        </authorList>
    </citation>
    <scope>NUCLEOTIDE SEQUENCE [LARGE SCALE GENOMIC DNA]</scope>
    <source>
        <strain evidence="15 16">LMG 22257</strain>
    </source>
</reference>
<evidence type="ECO:0000256" key="7">
    <source>
        <dbReference type="ARBA" id="ARBA00022741"/>
    </source>
</evidence>
<dbReference type="GO" id="GO:0005829">
    <property type="term" value="C:cytosol"/>
    <property type="evidence" value="ECO:0007669"/>
    <property type="project" value="TreeGrafter"/>
</dbReference>
<dbReference type="InterPro" id="IPR006203">
    <property type="entry name" value="GHMP_knse_ATP-bd_CS"/>
</dbReference>
<keyword evidence="16" id="KW-1185">Reference proteome</keyword>
<evidence type="ECO:0000256" key="4">
    <source>
        <dbReference type="ARBA" id="ARBA00022490"/>
    </source>
</evidence>
<evidence type="ECO:0000313" key="16">
    <source>
        <dbReference type="Proteomes" id="UP000185746"/>
    </source>
</evidence>
<evidence type="ECO:0000256" key="2">
    <source>
        <dbReference type="ARBA" id="ARBA00006495"/>
    </source>
</evidence>
<keyword evidence="7" id="KW-0547">Nucleotide-binding</keyword>
<dbReference type="InterPro" id="IPR006204">
    <property type="entry name" value="GHMP_kinase_N_dom"/>
</dbReference>
<dbReference type="PROSITE" id="PS00627">
    <property type="entry name" value="GHMP_KINASES_ATP"/>
    <property type="match status" value="1"/>
</dbReference>
<dbReference type="InterPro" id="IPR020568">
    <property type="entry name" value="Ribosomal_Su5_D2-typ_SF"/>
</dbReference>
<dbReference type="GO" id="GO:0019287">
    <property type="term" value="P:isopentenyl diphosphate biosynthetic process, mevalonate pathway"/>
    <property type="evidence" value="ECO:0007669"/>
    <property type="project" value="UniProtKB-UniPathway"/>
</dbReference>
<gene>
    <name evidence="15" type="ORF">BI350_03245</name>
</gene>
<organism evidence="15 16">
    <name type="scientific">Sporosarcina ureilytica</name>
    <dbReference type="NCBI Taxonomy" id="298596"/>
    <lineage>
        <taxon>Bacteria</taxon>
        <taxon>Bacillati</taxon>
        <taxon>Bacillota</taxon>
        <taxon>Bacilli</taxon>
        <taxon>Bacillales</taxon>
        <taxon>Caryophanaceae</taxon>
        <taxon>Sporosarcina</taxon>
    </lineage>
</organism>
<proteinExistence type="inferred from homology"/>
<comment type="subcellular location">
    <subcellularLocation>
        <location evidence="1">Cytoplasm</location>
    </subcellularLocation>
</comment>
<accession>A0A1D8JDB1</accession>
<dbReference type="Proteomes" id="UP000185746">
    <property type="component" value="Chromosome"/>
</dbReference>
<dbReference type="Pfam" id="PF08544">
    <property type="entry name" value="GHMP_kinases_C"/>
    <property type="match status" value="1"/>
</dbReference>
<keyword evidence="4" id="KW-0963">Cytoplasm</keyword>
<comment type="similarity">
    <text evidence="2">Belongs to the GHMP kinase family. Mevalonate kinase subfamily.</text>
</comment>
<evidence type="ECO:0000256" key="9">
    <source>
        <dbReference type="ARBA" id="ARBA00022840"/>
    </source>
</evidence>
<evidence type="ECO:0000256" key="10">
    <source>
        <dbReference type="ARBA" id="ARBA00022842"/>
    </source>
</evidence>
<dbReference type="KEGG" id="surl:BI350_03245"/>
<keyword evidence="8 15" id="KW-0418">Kinase</keyword>
<keyword evidence="11" id="KW-0443">Lipid metabolism</keyword>
<evidence type="ECO:0000313" key="15">
    <source>
        <dbReference type="EMBL" id="AOV06705.1"/>
    </source>
</evidence>
<dbReference type="PANTHER" id="PTHR43290:SF2">
    <property type="entry name" value="MEVALONATE KINASE"/>
    <property type="match status" value="1"/>
</dbReference>
<dbReference type="Gene3D" id="3.30.230.10">
    <property type="match status" value="1"/>
</dbReference>
<dbReference type="PRINTS" id="PR00959">
    <property type="entry name" value="MEVGALKINASE"/>
</dbReference>
<dbReference type="SUPFAM" id="SSF55060">
    <property type="entry name" value="GHMP Kinase, C-terminal domain"/>
    <property type="match status" value="1"/>
</dbReference>
<dbReference type="UniPathway" id="UPA00057">
    <property type="reaction ID" value="UER00098"/>
</dbReference>
<evidence type="ECO:0000259" key="13">
    <source>
        <dbReference type="Pfam" id="PF00288"/>
    </source>
</evidence>
<evidence type="ECO:0000256" key="12">
    <source>
        <dbReference type="ARBA" id="ARBA00029438"/>
    </source>
</evidence>
<feature type="domain" description="GHMP kinase C-terminal" evidence="14">
    <location>
        <begin position="226"/>
        <end position="305"/>
    </location>
</feature>
<evidence type="ECO:0000256" key="11">
    <source>
        <dbReference type="ARBA" id="ARBA00023098"/>
    </source>
</evidence>
<dbReference type="Gene3D" id="3.30.70.890">
    <property type="entry name" value="GHMP kinase, C-terminal domain"/>
    <property type="match status" value="1"/>
</dbReference>
<keyword evidence="5" id="KW-0444">Lipid biosynthesis</keyword>
<evidence type="ECO:0000256" key="1">
    <source>
        <dbReference type="ARBA" id="ARBA00004496"/>
    </source>
</evidence>
<keyword evidence="9" id="KW-0067">ATP-binding</keyword>
<evidence type="ECO:0000259" key="14">
    <source>
        <dbReference type="Pfam" id="PF08544"/>
    </source>
</evidence>
<dbReference type="SUPFAM" id="SSF54211">
    <property type="entry name" value="Ribosomal protein S5 domain 2-like"/>
    <property type="match status" value="1"/>
</dbReference>
<dbReference type="GO" id="GO:0005524">
    <property type="term" value="F:ATP binding"/>
    <property type="evidence" value="ECO:0007669"/>
    <property type="project" value="UniProtKB-KW"/>
</dbReference>
<dbReference type="InterPro" id="IPR014721">
    <property type="entry name" value="Ribsml_uS5_D2-typ_fold_subgr"/>
</dbReference>
<keyword evidence="6" id="KW-0808">Transferase</keyword>
<evidence type="ECO:0000256" key="8">
    <source>
        <dbReference type="ARBA" id="ARBA00022777"/>
    </source>
</evidence>
<evidence type="ECO:0000256" key="6">
    <source>
        <dbReference type="ARBA" id="ARBA00022679"/>
    </source>
</evidence>
<dbReference type="RefSeq" id="WP_075526820.1">
    <property type="nucleotide sequence ID" value="NZ_CP017560.1"/>
</dbReference>
<name>A0A1D8JDB1_9BACL</name>
<dbReference type="EMBL" id="CP017560">
    <property type="protein sequence ID" value="AOV06705.1"/>
    <property type="molecule type" value="Genomic_DNA"/>
</dbReference>